<dbReference type="OrthoDB" id="5314041at2759"/>
<name>A0A423SZI9_PENVA</name>
<feature type="compositionally biased region" description="Low complexity" evidence="2">
    <location>
        <begin position="229"/>
        <end position="238"/>
    </location>
</feature>
<keyword evidence="4" id="KW-1185">Reference proteome</keyword>
<dbReference type="PROSITE" id="PS50297">
    <property type="entry name" value="ANK_REP_REGION"/>
    <property type="match status" value="1"/>
</dbReference>
<dbReference type="Proteomes" id="UP000283509">
    <property type="component" value="Unassembled WGS sequence"/>
</dbReference>
<dbReference type="PROSITE" id="PS50088">
    <property type="entry name" value="ANK_REPEAT"/>
    <property type="match status" value="1"/>
</dbReference>
<evidence type="ECO:0000313" key="4">
    <source>
        <dbReference type="Proteomes" id="UP000283509"/>
    </source>
</evidence>
<dbReference type="InterPro" id="IPR002110">
    <property type="entry name" value="Ankyrin_rpt"/>
</dbReference>
<feature type="repeat" description="ANK" evidence="1">
    <location>
        <begin position="148"/>
        <end position="180"/>
    </location>
</feature>
<organism evidence="3 4">
    <name type="scientific">Penaeus vannamei</name>
    <name type="common">Whiteleg shrimp</name>
    <name type="synonym">Litopenaeus vannamei</name>
    <dbReference type="NCBI Taxonomy" id="6689"/>
    <lineage>
        <taxon>Eukaryota</taxon>
        <taxon>Metazoa</taxon>
        <taxon>Ecdysozoa</taxon>
        <taxon>Arthropoda</taxon>
        <taxon>Crustacea</taxon>
        <taxon>Multicrustacea</taxon>
        <taxon>Malacostraca</taxon>
        <taxon>Eumalacostraca</taxon>
        <taxon>Eucarida</taxon>
        <taxon>Decapoda</taxon>
        <taxon>Dendrobranchiata</taxon>
        <taxon>Penaeoidea</taxon>
        <taxon>Penaeidae</taxon>
        <taxon>Penaeus</taxon>
    </lineage>
</organism>
<feature type="region of interest" description="Disordered" evidence="2">
    <location>
        <begin position="196"/>
        <end position="238"/>
    </location>
</feature>
<evidence type="ECO:0000256" key="2">
    <source>
        <dbReference type="SAM" id="MobiDB-lite"/>
    </source>
</evidence>
<dbReference type="AlphaFoldDB" id="A0A423SZI9"/>
<dbReference type="EMBL" id="QCYY01002563">
    <property type="protein sequence ID" value="ROT69428.1"/>
    <property type="molecule type" value="Genomic_DNA"/>
</dbReference>
<sequence>MVAGHLRVARGFSPQPPPRALDPALLLRSHVPRLRTPGTTAEPPLPPRPSSPRVSGRCPDEAARTPALAMKVERASSPTAAPPAPGTSARLADFGFQFTPAPPGYGDVEQFGCQAEFVRAVLDGNPRELKRILTRYSQLVQINGFTADGQTALTQSCMDGNLEVIKVLVAHGASLHLTNRDGFSPSPGRAAWASLTSWSTSSTPPPADGWLRPLGGAEEAPESGPAPPSSSSFLPSSSVRAPPHSLSLCVPSGATYSAPETPLGRRATFVLPPPCGPTLFRSAGCVTVGKKRRGRGGACLNDGSLVAITGLRGKKGSGCG</sequence>
<gene>
    <name evidence="3" type="ORF">C7M84_012321</name>
</gene>
<evidence type="ECO:0000313" key="3">
    <source>
        <dbReference type="EMBL" id="ROT69428.1"/>
    </source>
</evidence>
<evidence type="ECO:0000256" key="1">
    <source>
        <dbReference type="PROSITE-ProRule" id="PRU00023"/>
    </source>
</evidence>
<feature type="region of interest" description="Disordered" evidence="2">
    <location>
        <begin position="1"/>
        <end position="22"/>
    </location>
</feature>
<dbReference type="Pfam" id="PF00023">
    <property type="entry name" value="Ank"/>
    <property type="match status" value="1"/>
</dbReference>
<dbReference type="Gene3D" id="1.25.40.20">
    <property type="entry name" value="Ankyrin repeat-containing domain"/>
    <property type="match status" value="1"/>
</dbReference>
<comment type="caution">
    <text evidence="3">The sequence shown here is derived from an EMBL/GenBank/DDBJ whole genome shotgun (WGS) entry which is preliminary data.</text>
</comment>
<reference evidence="3 4" key="1">
    <citation type="submission" date="2018-04" db="EMBL/GenBank/DDBJ databases">
        <authorList>
            <person name="Zhang X."/>
            <person name="Yuan J."/>
            <person name="Li F."/>
            <person name="Xiang J."/>
        </authorList>
    </citation>
    <scope>NUCLEOTIDE SEQUENCE [LARGE SCALE GENOMIC DNA]</scope>
    <source>
        <tissue evidence="3">Muscle</tissue>
    </source>
</reference>
<keyword evidence="1" id="KW-0040">ANK repeat</keyword>
<dbReference type="SUPFAM" id="SSF48403">
    <property type="entry name" value="Ankyrin repeat"/>
    <property type="match status" value="1"/>
</dbReference>
<feature type="region of interest" description="Disordered" evidence="2">
    <location>
        <begin position="34"/>
        <end position="61"/>
    </location>
</feature>
<dbReference type="SMART" id="SM00248">
    <property type="entry name" value="ANK"/>
    <property type="match status" value="1"/>
</dbReference>
<accession>A0A423SZI9</accession>
<dbReference type="InterPro" id="IPR036770">
    <property type="entry name" value="Ankyrin_rpt-contain_sf"/>
</dbReference>
<protein>
    <submittedName>
        <fullName evidence="3">Notch-regulated ankyrin repeat-containing protein</fullName>
    </submittedName>
</protein>
<dbReference type="STRING" id="6689.A0A423SZI9"/>
<reference evidence="3 4" key="2">
    <citation type="submission" date="2019-01" db="EMBL/GenBank/DDBJ databases">
        <title>The decoding of complex shrimp genome reveals the adaptation for benthos swimmer, frequently molting mechanism and breeding impact on genome.</title>
        <authorList>
            <person name="Sun Y."/>
            <person name="Gao Y."/>
            <person name="Yu Y."/>
        </authorList>
    </citation>
    <scope>NUCLEOTIDE SEQUENCE [LARGE SCALE GENOMIC DNA]</scope>
    <source>
        <tissue evidence="3">Muscle</tissue>
    </source>
</reference>
<proteinExistence type="predicted"/>